<dbReference type="InterPro" id="IPR023214">
    <property type="entry name" value="HAD_sf"/>
</dbReference>
<evidence type="ECO:0000256" key="2">
    <source>
        <dbReference type="ARBA" id="ARBA00004818"/>
    </source>
</evidence>
<dbReference type="Proteomes" id="UP000184396">
    <property type="component" value="Unassembled WGS sequence"/>
</dbReference>
<name>A0A1M6C6L9_9FLAO</name>
<dbReference type="Gene3D" id="1.10.150.240">
    <property type="entry name" value="Putative phosphatase, domain 2"/>
    <property type="match status" value="1"/>
</dbReference>
<comment type="pathway">
    <text evidence="2">Organic acid metabolism; glycolate biosynthesis; glycolate from 2-phosphoglycolate: step 1/1.</text>
</comment>
<dbReference type="AlphaFoldDB" id="A0A1M6C6L9"/>
<dbReference type="GO" id="GO:0005829">
    <property type="term" value="C:cytosol"/>
    <property type="evidence" value="ECO:0007669"/>
    <property type="project" value="TreeGrafter"/>
</dbReference>
<dbReference type="Pfam" id="PF13419">
    <property type="entry name" value="HAD_2"/>
    <property type="match status" value="1"/>
</dbReference>
<protein>
    <recommendedName>
        <fullName evidence="4">phosphoglycolate phosphatase</fullName>
        <ecNumber evidence="4">3.1.3.18</ecNumber>
    </recommendedName>
</protein>
<reference evidence="5 6" key="1">
    <citation type="submission" date="2016-11" db="EMBL/GenBank/DDBJ databases">
        <authorList>
            <person name="Jaros S."/>
            <person name="Januszkiewicz K."/>
            <person name="Wedrychowicz H."/>
        </authorList>
    </citation>
    <scope>NUCLEOTIDE SEQUENCE [LARGE SCALE GENOMIC DNA]</scope>
    <source>
        <strain evidence="5 6">CGMCC 1.12213</strain>
    </source>
</reference>
<dbReference type="STRING" id="1178825.SAMN05216261_1094"/>
<dbReference type="Gene3D" id="3.40.50.1000">
    <property type="entry name" value="HAD superfamily/HAD-like"/>
    <property type="match status" value="1"/>
</dbReference>
<organism evidence="5 6">
    <name type="scientific">Algibacter luteus</name>
    <dbReference type="NCBI Taxonomy" id="1178825"/>
    <lineage>
        <taxon>Bacteria</taxon>
        <taxon>Pseudomonadati</taxon>
        <taxon>Bacteroidota</taxon>
        <taxon>Flavobacteriia</taxon>
        <taxon>Flavobacteriales</taxon>
        <taxon>Flavobacteriaceae</taxon>
        <taxon>Algibacter</taxon>
    </lineage>
</organism>
<proteinExistence type="inferred from homology"/>
<evidence type="ECO:0000256" key="4">
    <source>
        <dbReference type="ARBA" id="ARBA00013078"/>
    </source>
</evidence>
<dbReference type="InterPro" id="IPR006439">
    <property type="entry name" value="HAD-SF_hydro_IA"/>
</dbReference>
<dbReference type="InterPro" id="IPR036412">
    <property type="entry name" value="HAD-like_sf"/>
</dbReference>
<dbReference type="EMBL" id="FQYK01000002">
    <property type="protein sequence ID" value="SHI56632.1"/>
    <property type="molecule type" value="Genomic_DNA"/>
</dbReference>
<dbReference type="InterPro" id="IPR041492">
    <property type="entry name" value="HAD_2"/>
</dbReference>
<comment type="catalytic activity">
    <reaction evidence="1">
        <text>2-phosphoglycolate + H2O = glycolate + phosphate</text>
        <dbReference type="Rhea" id="RHEA:14369"/>
        <dbReference type="ChEBI" id="CHEBI:15377"/>
        <dbReference type="ChEBI" id="CHEBI:29805"/>
        <dbReference type="ChEBI" id="CHEBI:43474"/>
        <dbReference type="ChEBI" id="CHEBI:58033"/>
        <dbReference type="EC" id="3.1.3.18"/>
    </reaction>
</comment>
<evidence type="ECO:0000256" key="1">
    <source>
        <dbReference type="ARBA" id="ARBA00000830"/>
    </source>
</evidence>
<keyword evidence="6" id="KW-1185">Reference proteome</keyword>
<dbReference type="OrthoDB" id="9807630at2"/>
<dbReference type="InterPro" id="IPR023198">
    <property type="entry name" value="PGP-like_dom2"/>
</dbReference>
<dbReference type="RefSeq" id="WP_019387242.1">
    <property type="nucleotide sequence ID" value="NZ_ALIH01000005.1"/>
</dbReference>
<dbReference type="PROSITE" id="PS01228">
    <property type="entry name" value="COF_1"/>
    <property type="match status" value="1"/>
</dbReference>
<dbReference type="eggNOG" id="COG0546">
    <property type="taxonomic scope" value="Bacteria"/>
</dbReference>
<dbReference type="SFLD" id="SFLDS00003">
    <property type="entry name" value="Haloacid_Dehalogenase"/>
    <property type="match status" value="1"/>
</dbReference>
<dbReference type="InterPro" id="IPR050155">
    <property type="entry name" value="HAD-like_hydrolase_sf"/>
</dbReference>
<dbReference type="PANTHER" id="PTHR43434:SF1">
    <property type="entry name" value="PHOSPHOGLYCOLATE PHOSPHATASE"/>
    <property type="match status" value="1"/>
</dbReference>
<sequence length="215" mass="24491">MNFKAVIFDLDGTLVNSIEDLGDSLNEVLRNYNYPTHSYEAYENFIGSGIRSLVVKALPENQRDEAQINRSFDDMMHVYRSQCTNKTKPYEGIIELLDQLKARQLKLCVLSNKADEFTKKIVQNIFPGYFDSIHGLSLEAHKKPNPIKAIEISKNLNIKPEEIIYIGDTGIDMQTATNANMYAVGVLWGFRSKDELKNTGAKYILEHPLDLMKIL</sequence>
<dbReference type="SFLD" id="SFLDG01135">
    <property type="entry name" value="C1.5.6:_HAD__Beta-PGM__Phospha"/>
    <property type="match status" value="1"/>
</dbReference>
<evidence type="ECO:0000313" key="5">
    <source>
        <dbReference type="EMBL" id="SHI56632.1"/>
    </source>
</evidence>
<comment type="similarity">
    <text evidence="3">Belongs to the HAD-like hydrolase superfamily. CbbY/CbbZ/Gph/YieH family.</text>
</comment>
<dbReference type="PANTHER" id="PTHR43434">
    <property type="entry name" value="PHOSPHOGLYCOLATE PHOSPHATASE"/>
    <property type="match status" value="1"/>
</dbReference>
<dbReference type="GO" id="GO:0008967">
    <property type="term" value="F:phosphoglycolate phosphatase activity"/>
    <property type="evidence" value="ECO:0007669"/>
    <property type="project" value="UniProtKB-EC"/>
</dbReference>
<evidence type="ECO:0000313" key="6">
    <source>
        <dbReference type="Proteomes" id="UP000184396"/>
    </source>
</evidence>
<dbReference type="GO" id="GO:0006281">
    <property type="term" value="P:DNA repair"/>
    <property type="evidence" value="ECO:0007669"/>
    <property type="project" value="TreeGrafter"/>
</dbReference>
<evidence type="ECO:0000256" key="3">
    <source>
        <dbReference type="ARBA" id="ARBA00006171"/>
    </source>
</evidence>
<dbReference type="PRINTS" id="PR00413">
    <property type="entry name" value="HADHALOGNASE"/>
</dbReference>
<accession>A0A1M6C6L9</accession>
<gene>
    <name evidence="5" type="ORF">SAMN05216261_1094</name>
</gene>
<dbReference type="SUPFAM" id="SSF56784">
    <property type="entry name" value="HAD-like"/>
    <property type="match status" value="1"/>
</dbReference>
<dbReference type="NCBIfam" id="TIGR01549">
    <property type="entry name" value="HAD-SF-IA-v1"/>
    <property type="match status" value="1"/>
</dbReference>
<dbReference type="SFLD" id="SFLDG01129">
    <property type="entry name" value="C1.5:_HAD__Beta-PGM__Phosphata"/>
    <property type="match status" value="1"/>
</dbReference>
<dbReference type="EC" id="3.1.3.18" evidence="4"/>